<dbReference type="PANTHER" id="PTHR43179">
    <property type="entry name" value="RHAMNOSYLTRANSFERASE WBBL"/>
    <property type="match status" value="1"/>
</dbReference>
<protein>
    <submittedName>
        <fullName evidence="2">Glycosyltransferase</fullName>
        <ecNumber evidence="2">2.4.-.-</ecNumber>
    </submittedName>
</protein>
<dbReference type="EMBL" id="JAHZIK010002069">
    <property type="protein sequence ID" value="MBW7460186.1"/>
    <property type="molecule type" value="Genomic_DNA"/>
</dbReference>
<organism evidence="2 3">
    <name type="scientific">Paenibacillus sepulcri</name>
    <dbReference type="NCBI Taxonomy" id="359917"/>
    <lineage>
        <taxon>Bacteria</taxon>
        <taxon>Bacillati</taxon>
        <taxon>Bacillota</taxon>
        <taxon>Bacilli</taxon>
        <taxon>Bacillales</taxon>
        <taxon>Paenibacillaceae</taxon>
        <taxon>Paenibacillus</taxon>
    </lineage>
</organism>
<dbReference type="GO" id="GO:0016757">
    <property type="term" value="F:glycosyltransferase activity"/>
    <property type="evidence" value="ECO:0007669"/>
    <property type="project" value="UniProtKB-KW"/>
</dbReference>
<dbReference type="PANTHER" id="PTHR43179:SF7">
    <property type="entry name" value="RHAMNOSYLTRANSFERASE WBBL"/>
    <property type="match status" value="1"/>
</dbReference>
<keyword evidence="2" id="KW-0328">Glycosyltransferase</keyword>
<evidence type="ECO:0000313" key="3">
    <source>
        <dbReference type="Proteomes" id="UP001519887"/>
    </source>
</evidence>
<evidence type="ECO:0000259" key="1">
    <source>
        <dbReference type="Pfam" id="PF00535"/>
    </source>
</evidence>
<dbReference type="InterPro" id="IPR029044">
    <property type="entry name" value="Nucleotide-diphossugar_trans"/>
</dbReference>
<comment type="caution">
    <text evidence="2">The sequence shown here is derived from an EMBL/GenBank/DDBJ whole genome shotgun (WGS) entry which is preliminary data.</text>
</comment>
<evidence type="ECO:0000313" key="2">
    <source>
        <dbReference type="EMBL" id="MBW7460186.1"/>
    </source>
</evidence>
<dbReference type="SUPFAM" id="SSF53448">
    <property type="entry name" value="Nucleotide-diphospho-sugar transferases"/>
    <property type="match status" value="1"/>
</dbReference>
<keyword evidence="2" id="KW-0808">Transferase</keyword>
<accession>A0ABS7CHU3</accession>
<proteinExistence type="predicted"/>
<dbReference type="Gene3D" id="3.90.550.10">
    <property type="entry name" value="Spore Coat Polysaccharide Biosynthesis Protein SpsA, Chain A"/>
    <property type="match status" value="1"/>
</dbReference>
<feature type="non-terminal residue" evidence="2">
    <location>
        <position position="115"/>
    </location>
</feature>
<keyword evidence="3" id="KW-1185">Reference proteome</keyword>
<dbReference type="Proteomes" id="UP001519887">
    <property type="component" value="Unassembled WGS sequence"/>
</dbReference>
<sequence length="115" mass="12372">MSPAAATASVCIVTYNSASDIQRCIQAVLQQSHPVAGIVVVDNASTDNTCDIVRGFQESTVRLVANRDNVGFAAGQNQAIRQTDSDYVLVLNPDVELGTDYIACIVEFMEQHPEV</sequence>
<dbReference type="InterPro" id="IPR001173">
    <property type="entry name" value="Glyco_trans_2-like"/>
</dbReference>
<name>A0ABS7CHU3_9BACL</name>
<feature type="domain" description="Glycosyltransferase 2-like" evidence="1">
    <location>
        <begin position="9"/>
        <end position="114"/>
    </location>
</feature>
<dbReference type="Pfam" id="PF00535">
    <property type="entry name" value="Glycos_transf_2"/>
    <property type="match status" value="1"/>
</dbReference>
<dbReference type="EC" id="2.4.-.-" evidence="2"/>
<gene>
    <name evidence="2" type="ORF">K0U00_39600</name>
</gene>
<reference evidence="2 3" key="1">
    <citation type="submission" date="2021-07" db="EMBL/GenBank/DDBJ databases">
        <title>Paenibacillus radiodurans sp. nov., isolated from the southeastern edge of Tengger Desert.</title>
        <authorList>
            <person name="Zhang G."/>
        </authorList>
    </citation>
    <scope>NUCLEOTIDE SEQUENCE [LARGE SCALE GENOMIC DNA]</scope>
    <source>
        <strain evidence="2 3">CCM 7311</strain>
    </source>
</reference>